<dbReference type="InParanoid" id="F8ADI1"/>
<dbReference type="Gene3D" id="1.10.3720.10">
    <property type="entry name" value="MetI-like"/>
    <property type="match status" value="1"/>
</dbReference>
<evidence type="ECO:0000259" key="8">
    <source>
        <dbReference type="PROSITE" id="PS50928"/>
    </source>
</evidence>
<evidence type="ECO:0000256" key="6">
    <source>
        <dbReference type="ARBA" id="ARBA00023136"/>
    </source>
</evidence>
<dbReference type="Pfam" id="PF00528">
    <property type="entry name" value="BPD_transp_1"/>
    <property type="match status" value="1"/>
</dbReference>
<dbReference type="InterPro" id="IPR025966">
    <property type="entry name" value="OppC_N"/>
</dbReference>
<keyword evidence="6 7" id="KW-0472">Membrane</keyword>
<keyword evidence="5 7" id="KW-1133">Transmembrane helix</keyword>
<dbReference type="Proteomes" id="UP000006793">
    <property type="component" value="Chromosome"/>
</dbReference>
<dbReference type="KEGG" id="tid:Thein_0983"/>
<name>F8ADI1_THEID</name>
<accession>F8ADI1</accession>
<dbReference type="PANTHER" id="PTHR43386:SF1">
    <property type="entry name" value="D,D-DIPEPTIDE TRANSPORT SYSTEM PERMEASE PROTEIN DDPC-RELATED"/>
    <property type="match status" value="1"/>
</dbReference>
<organism evidence="9 10">
    <name type="scientific">Thermodesulfatator indicus (strain DSM 15286 / JCM 11887 / CIR29812)</name>
    <dbReference type="NCBI Taxonomy" id="667014"/>
    <lineage>
        <taxon>Bacteria</taxon>
        <taxon>Pseudomonadati</taxon>
        <taxon>Thermodesulfobacteriota</taxon>
        <taxon>Thermodesulfobacteria</taxon>
        <taxon>Thermodesulfobacteriales</taxon>
        <taxon>Thermodesulfatatoraceae</taxon>
        <taxon>Thermodesulfatator</taxon>
    </lineage>
</organism>
<reference evidence="10" key="1">
    <citation type="submission" date="2011-04" db="EMBL/GenBank/DDBJ databases">
        <title>The complete genome of Thermodesulfatator indicus DSM 15286.</title>
        <authorList>
            <person name="Lucas S."/>
            <person name="Copeland A."/>
            <person name="Lapidus A."/>
            <person name="Bruce D."/>
            <person name="Goodwin L."/>
            <person name="Pitluck S."/>
            <person name="Peters L."/>
            <person name="Kyrpides N."/>
            <person name="Mavromatis K."/>
            <person name="Pagani I."/>
            <person name="Ivanova N."/>
            <person name="Saunders L."/>
            <person name="Detter J.C."/>
            <person name="Tapia R."/>
            <person name="Han C."/>
            <person name="Land M."/>
            <person name="Hauser L."/>
            <person name="Markowitz V."/>
            <person name="Cheng J.-F."/>
            <person name="Hugenholtz P."/>
            <person name="Woyke T."/>
            <person name="Wu D."/>
            <person name="Spring S."/>
            <person name="Schroeder M."/>
            <person name="Brambilla E."/>
            <person name="Klenk H.-P."/>
            <person name="Eisen J.A."/>
        </authorList>
    </citation>
    <scope>NUCLEOTIDE SEQUENCE [LARGE SCALE GENOMIC DNA]</scope>
    <source>
        <strain evidence="10">DSM 15286 / JCM 11887 / CIR29812</strain>
    </source>
</reference>
<dbReference type="eggNOG" id="COG1173">
    <property type="taxonomic scope" value="Bacteria"/>
</dbReference>
<evidence type="ECO:0000256" key="7">
    <source>
        <dbReference type="RuleBase" id="RU363032"/>
    </source>
</evidence>
<dbReference type="RefSeq" id="WP_013907597.1">
    <property type="nucleotide sequence ID" value="NC_015681.1"/>
</dbReference>
<dbReference type="PATRIC" id="fig|667014.3.peg.1009"/>
<dbReference type="PROSITE" id="PS50928">
    <property type="entry name" value="ABC_TM1"/>
    <property type="match status" value="1"/>
</dbReference>
<dbReference type="InterPro" id="IPR035906">
    <property type="entry name" value="MetI-like_sf"/>
</dbReference>
<feature type="transmembrane region" description="Helical" evidence="7">
    <location>
        <begin position="190"/>
        <end position="223"/>
    </location>
</feature>
<keyword evidence="2 7" id="KW-0813">Transport</keyword>
<keyword evidence="3" id="KW-1003">Cell membrane</keyword>
<comment type="similarity">
    <text evidence="7">Belongs to the binding-protein-dependent transport system permease family.</text>
</comment>
<feature type="transmembrane region" description="Helical" evidence="7">
    <location>
        <begin position="16"/>
        <end position="39"/>
    </location>
</feature>
<evidence type="ECO:0000256" key="1">
    <source>
        <dbReference type="ARBA" id="ARBA00004651"/>
    </source>
</evidence>
<comment type="subcellular location">
    <subcellularLocation>
        <location evidence="1 7">Cell membrane</location>
        <topology evidence="1 7">Multi-pass membrane protein</topology>
    </subcellularLocation>
</comment>
<dbReference type="EMBL" id="CP002683">
    <property type="protein sequence ID" value="AEH44855.1"/>
    <property type="molecule type" value="Genomic_DNA"/>
</dbReference>
<feature type="transmembrane region" description="Helical" evidence="7">
    <location>
        <begin position="79"/>
        <end position="105"/>
    </location>
</feature>
<gene>
    <name evidence="9" type="ordered locus">Thein_0983</name>
</gene>
<protein>
    <submittedName>
        <fullName evidence="9">Binding-protein-dependent transport systems inner membrane component</fullName>
    </submittedName>
</protein>
<evidence type="ECO:0000256" key="5">
    <source>
        <dbReference type="ARBA" id="ARBA00022989"/>
    </source>
</evidence>
<dbReference type="GO" id="GO:0055085">
    <property type="term" value="P:transmembrane transport"/>
    <property type="evidence" value="ECO:0007669"/>
    <property type="project" value="InterPro"/>
</dbReference>
<keyword evidence="10" id="KW-1185">Reference proteome</keyword>
<dbReference type="HOGENOM" id="CLU_028518_1_1_0"/>
<dbReference type="STRING" id="667014.Thein_0983"/>
<dbReference type="OrthoDB" id="9783218at2"/>
<dbReference type="SUPFAM" id="SSF161098">
    <property type="entry name" value="MetI-like"/>
    <property type="match status" value="1"/>
</dbReference>
<feature type="transmembrane region" description="Helical" evidence="7">
    <location>
        <begin position="243"/>
        <end position="266"/>
    </location>
</feature>
<dbReference type="Pfam" id="PF12911">
    <property type="entry name" value="OppC_N"/>
    <property type="match status" value="1"/>
</dbReference>
<evidence type="ECO:0000313" key="10">
    <source>
        <dbReference type="Proteomes" id="UP000006793"/>
    </source>
</evidence>
<dbReference type="PANTHER" id="PTHR43386">
    <property type="entry name" value="OLIGOPEPTIDE TRANSPORT SYSTEM PERMEASE PROTEIN APPC"/>
    <property type="match status" value="1"/>
</dbReference>
<proteinExistence type="inferred from homology"/>
<evidence type="ECO:0000256" key="3">
    <source>
        <dbReference type="ARBA" id="ARBA00022475"/>
    </source>
</evidence>
<evidence type="ECO:0000313" key="9">
    <source>
        <dbReference type="EMBL" id="AEH44855.1"/>
    </source>
</evidence>
<evidence type="ECO:0000256" key="4">
    <source>
        <dbReference type="ARBA" id="ARBA00022692"/>
    </source>
</evidence>
<feature type="domain" description="ABC transmembrane type-1" evidence="8">
    <location>
        <begin position="77"/>
        <end position="267"/>
    </location>
</feature>
<dbReference type="InterPro" id="IPR050366">
    <property type="entry name" value="BP-dependent_transpt_permease"/>
</dbReference>
<dbReference type="AlphaFoldDB" id="F8ADI1"/>
<sequence length="279" mass="30302">MLLTDFLKLPKGQARIFILTGGLIIFVIVMMAIFAPFIAPYNPTKGIGPVLQPPCLKYLMGTDNLGRDIFSRVVYGSRIVLVIVATAGFISMLIGVTLGLISGYLGGKFDRIFAMIMDSIYAFPSLILAIAISAILGPSIVNAIIAIAIVYIPTFYRMIRGQTLSLKTRLFVEAAKVIGASDFRILTKYILVNLIPTVAVIFSLCIADAIITAAGLSFLGFIVTAPTPDWGWDLSSGRDYLPAGFWWLITFPGLMIVLLAFGFALLGEGLNEIYSKEDK</sequence>
<reference evidence="9 10" key="2">
    <citation type="journal article" date="2012" name="Stand. Genomic Sci.">
        <title>Complete genome sequence of the thermophilic sulfate-reducing ocean bacterium Thermodesulfatator indicus type strain (CIR29812(T)).</title>
        <authorList>
            <person name="Anderson I."/>
            <person name="Saunders E."/>
            <person name="Lapidus A."/>
            <person name="Nolan M."/>
            <person name="Lucas S."/>
            <person name="Tice H."/>
            <person name="Del Rio T.G."/>
            <person name="Cheng J.F."/>
            <person name="Han C."/>
            <person name="Tapia R."/>
            <person name="Goodwin L.A."/>
            <person name="Pitluck S."/>
            <person name="Liolios K."/>
            <person name="Mavromatis K."/>
            <person name="Pagani I."/>
            <person name="Ivanova N."/>
            <person name="Mikhailova N."/>
            <person name="Pati A."/>
            <person name="Chen A."/>
            <person name="Palaniappan K."/>
            <person name="Land M."/>
            <person name="Hauser L."/>
            <person name="Jeffries C.D."/>
            <person name="Chang Y.J."/>
            <person name="Brambilla E.M."/>
            <person name="Rohde M."/>
            <person name="Spring S."/>
            <person name="Goker M."/>
            <person name="Detter J.C."/>
            <person name="Woyke T."/>
            <person name="Bristow J."/>
            <person name="Eisen J.A."/>
            <person name="Markowitz V."/>
            <person name="Hugenholtz P."/>
            <person name="Kyrpides N.C."/>
            <person name="Klenk H.P."/>
        </authorList>
    </citation>
    <scope>NUCLEOTIDE SEQUENCE [LARGE SCALE GENOMIC DNA]</scope>
    <source>
        <strain evidence="10">DSM 15286 / JCM 11887 / CIR29812</strain>
    </source>
</reference>
<dbReference type="InterPro" id="IPR000515">
    <property type="entry name" value="MetI-like"/>
</dbReference>
<keyword evidence="4 7" id="KW-0812">Transmembrane</keyword>
<dbReference type="PaxDb" id="667014-Thein_0983"/>
<dbReference type="GO" id="GO:0005886">
    <property type="term" value="C:plasma membrane"/>
    <property type="evidence" value="ECO:0007669"/>
    <property type="project" value="UniProtKB-SubCell"/>
</dbReference>
<dbReference type="CDD" id="cd06261">
    <property type="entry name" value="TM_PBP2"/>
    <property type="match status" value="1"/>
</dbReference>
<feature type="transmembrane region" description="Helical" evidence="7">
    <location>
        <begin position="112"/>
        <end position="134"/>
    </location>
</feature>
<evidence type="ECO:0000256" key="2">
    <source>
        <dbReference type="ARBA" id="ARBA00022448"/>
    </source>
</evidence>